<dbReference type="EMBL" id="JAWZYT010004873">
    <property type="protein sequence ID" value="KAK4292304.1"/>
    <property type="molecule type" value="Genomic_DNA"/>
</dbReference>
<dbReference type="Proteomes" id="UP001292094">
    <property type="component" value="Unassembled WGS sequence"/>
</dbReference>
<name>A0AAE1NNE2_9EUCA</name>
<keyword evidence="3" id="KW-1185">Reference proteome</keyword>
<dbReference type="AlphaFoldDB" id="A0AAE1NNE2"/>
<feature type="region of interest" description="Disordered" evidence="1">
    <location>
        <begin position="1"/>
        <end position="26"/>
    </location>
</feature>
<evidence type="ECO:0000313" key="2">
    <source>
        <dbReference type="EMBL" id="KAK4292304.1"/>
    </source>
</evidence>
<proteinExistence type="predicted"/>
<sequence>MESWRTDEREEKDGWAGRLDGKEGTSQEKLVLIVPAASLVALSVVGPGGESVGVALPHPTLLQQTPNVLPPPPSHPFLDLPPTSAPDLPFSSPNPSPQHSTQSPHTHPHLAFKSSPHLSSYSPHLPFSIPYTSSSTPHLRPPSSAPHPPKHTSTHPSCYTCHNSSTHLVAVKGEALQFQWLIGFTDPPQTVTFR</sequence>
<feature type="region of interest" description="Disordered" evidence="1">
    <location>
        <begin position="132"/>
        <end position="156"/>
    </location>
</feature>
<evidence type="ECO:0000313" key="3">
    <source>
        <dbReference type="Proteomes" id="UP001292094"/>
    </source>
</evidence>
<protein>
    <submittedName>
        <fullName evidence="2">Uncharacterized protein</fullName>
    </submittedName>
</protein>
<accession>A0AAE1NNE2</accession>
<reference evidence="2" key="1">
    <citation type="submission" date="2023-11" db="EMBL/GenBank/DDBJ databases">
        <title>Genome assemblies of two species of porcelain crab, Petrolisthes cinctipes and Petrolisthes manimaculis (Anomura: Porcellanidae).</title>
        <authorList>
            <person name="Angst P."/>
        </authorList>
    </citation>
    <scope>NUCLEOTIDE SEQUENCE</scope>
    <source>
        <strain evidence="2">PB745_02</strain>
        <tissue evidence="2">Gill</tissue>
    </source>
</reference>
<feature type="compositionally biased region" description="Polar residues" evidence="1">
    <location>
        <begin position="91"/>
        <end position="105"/>
    </location>
</feature>
<feature type="region of interest" description="Disordered" evidence="1">
    <location>
        <begin position="64"/>
        <end position="117"/>
    </location>
</feature>
<gene>
    <name evidence="2" type="ORF">Pmani_034920</name>
</gene>
<comment type="caution">
    <text evidence="2">The sequence shown here is derived from an EMBL/GenBank/DDBJ whole genome shotgun (WGS) entry which is preliminary data.</text>
</comment>
<evidence type="ECO:0000256" key="1">
    <source>
        <dbReference type="SAM" id="MobiDB-lite"/>
    </source>
</evidence>
<organism evidence="2 3">
    <name type="scientific">Petrolisthes manimaculis</name>
    <dbReference type="NCBI Taxonomy" id="1843537"/>
    <lineage>
        <taxon>Eukaryota</taxon>
        <taxon>Metazoa</taxon>
        <taxon>Ecdysozoa</taxon>
        <taxon>Arthropoda</taxon>
        <taxon>Crustacea</taxon>
        <taxon>Multicrustacea</taxon>
        <taxon>Malacostraca</taxon>
        <taxon>Eumalacostraca</taxon>
        <taxon>Eucarida</taxon>
        <taxon>Decapoda</taxon>
        <taxon>Pleocyemata</taxon>
        <taxon>Anomura</taxon>
        <taxon>Galatheoidea</taxon>
        <taxon>Porcellanidae</taxon>
        <taxon>Petrolisthes</taxon>
    </lineage>
</organism>